<dbReference type="Proteomes" id="UP000431744">
    <property type="component" value="Unassembled WGS sequence"/>
</dbReference>
<dbReference type="InterPro" id="IPR033932">
    <property type="entry name" value="YtcJ-like"/>
</dbReference>
<gene>
    <name evidence="2" type="ORF">F8O04_03690</name>
</gene>
<protein>
    <submittedName>
        <fullName evidence="2">Amidohydrolase</fullName>
    </submittedName>
</protein>
<keyword evidence="3" id="KW-1185">Reference proteome</keyword>
<dbReference type="InterPro" id="IPR013108">
    <property type="entry name" value="Amidohydro_3"/>
</dbReference>
<dbReference type="Pfam" id="PF07969">
    <property type="entry name" value="Amidohydro_3"/>
    <property type="match status" value="1"/>
</dbReference>
<accession>A0A6H9WEP8</accession>
<name>A0A6H9WEP8_9MICO</name>
<dbReference type="EMBL" id="WBJY01000001">
    <property type="protein sequence ID" value="KAB1649382.1"/>
    <property type="molecule type" value="Genomic_DNA"/>
</dbReference>
<reference evidence="2 3" key="1">
    <citation type="submission" date="2019-09" db="EMBL/GenBank/DDBJ databases">
        <title>Phylogeny of genus Pseudoclavibacter and closely related genus.</title>
        <authorList>
            <person name="Li Y."/>
        </authorList>
    </citation>
    <scope>NUCLEOTIDE SEQUENCE [LARGE SCALE GENOMIC DNA]</scope>
    <source>
        <strain evidence="2 3">EGI 60007</strain>
    </source>
</reference>
<dbReference type="RefSeq" id="WP_158027972.1">
    <property type="nucleotide sequence ID" value="NZ_BMHG01000001.1"/>
</dbReference>
<comment type="caution">
    <text evidence="2">The sequence shown here is derived from an EMBL/GenBank/DDBJ whole genome shotgun (WGS) entry which is preliminary data.</text>
</comment>
<dbReference type="GO" id="GO:0016810">
    <property type="term" value="F:hydrolase activity, acting on carbon-nitrogen (but not peptide) bonds"/>
    <property type="evidence" value="ECO:0007669"/>
    <property type="project" value="InterPro"/>
</dbReference>
<dbReference type="SUPFAM" id="SSF51556">
    <property type="entry name" value="Metallo-dependent hydrolases"/>
    <property type="match status" value="1"/>
</dbReference>
<organism evidence="2 3">
    <name type="scientific">Pseudoclavibacter endophyticus</name>
    <dbReference type="NCBI Taxonomy" id="1778590"/>
    <lineage>
        <taxon>Bacteria</taxon>
        <taxon>Bacillati</taxon>
        <taxon>Actinomycetota</taxon>
        <taxon>Actinomycetes</taxon>
        <taxon>Micrococcales</taxon>
        <taxon>Microbacteriaceae</taxon>
        <taxon>Pseudoclavibacter</taxon>
    </lineage>
</organism>
<dbReference type="OrthoDB" id="3238066at2"/>
<keyword evidence="2" id="KW-0378">Hydrolase</keyword>
<evidence type="ECO:0000259" key="1">
    <source>
        <dbReference type="Pfam" id="PF07969"/>
    </source>
</evidence>
<evidence type="ECO:0000313" key="2">
    <source>
        <dbReference type="EMBL" id="KAB1649382.1"/>
    </source>
</evidence>
<feature type="domain" description="Amidohydrolase 3" evidence="1">
    <location>
        <begin position="55"/>
        <end position="551"/>
    </location>
</feature>
<dbReference type="Gene3D" id="2.30.40.10">
    <property type="entry name" value="Urease, subunit C, domain 1"/>
    <property type="match status" value="1"/>
</dbReference>
<evidence type="ECO:0000313" key="3">
    <source>
        <dbReference type="Proteomes" id="UP000431744"/>
    </source>
</evidence>
<dbReference type="PANTHER" id="PTHR22642">
    <property type="entry name" value="IMIDAZOLONEPROPIONASE"/>
    <property type="match status" value="1"/>
</dbReference>
<dbReference type="Gene3D" id="3.10.310.70">
    <property type="match status" value="1"/>
</dbReference>
<dbReference type="PANTHER" id="PTHR22642:SF2">
    <property type="entry name" value="PROTEIN LONG AFTER FAR-RED 3"/>
    <property type="match status" value="1"/>
</dbReference>
<dbReference type="InterPro" id="IPR011059">
    <property type="entry name" value="Metal-dep_hydrolase_composite"/>
</dbReference>
<dbReference type="SUPFAM" id="SSF51338">
    <property type="entry name" value="Composite domain of metallo-dependent hydrolases"/>
    <property type="match status" value="1"/>
</dbReference>
<sequence length="568" mass="61709">MAETADLILRNARVYPLASHDDTPARGLAVAGGTVLAIARSDDRELDALIGPETEVRDLHGAVVVPGLFDAHSHHLIGGATELSQLRFPTSASVDEVLKAVDAWASEAPDGEWIMGGSWGSSLLEQLSTVAARRRLDAVSHGHPVVLFDDSHHNNWANTAALELAGIPLEGGDDLAEGTVLDADTGETTGVLLERAVLPIRAARDAHSSESETDWMVYSQKAWEMYSAMGVTGLQEAVAEARELRTLHRMEQEDKLIGRVSCCLLFAGSLDQNAMSAEDLDRLARDVESDLLRTDWVKLHMDGVPPARTAAFLDPYLPTPQHGHDHRGDVFHPHEKLVGMLRGYADAGRSVKVHCTGDASVRACLDAIEVLRSEGYTSTRFQIAHGQFVSEDDRVRMRDLSVIAEISPFLWYPGEIPKAIAEVLPEDRARRMQPNRALTDLGVLVAGGSDWPVCPSPNLWEGIAGLVTRADPTNEYPGTLWPEQALTVAEALRVFTINGAEAAGLDHVTGSLEPGKSADFAVIDRDPFVVDPADIAGTRVQETWFRGRRVYLRSMESTPATERTTATT</sequence>
<dbReference type="Gene3D" id="3.20.20.140">
    <property type="entry name" value="Metal-dependent hydrolases"/>
    <property type="match status" value="1"/>
</dbReference>
<dbReference type="InterPro" id="IPR032466">
    <property type="entry name" value="Metal_Hydrolase"/>
</dbReference>
<dbReference type="CDD" id="cd01300">
    <property type="entry name" value="YtcJ_like"/>
    <property type="match status" value="1"/>
</dbReference>
<proteinExistence type="predicted"/>
<dbReference type="AlphaFoldDB" id="A0A6H9WEP8"/>